<gene>
    <name evidence="1" type="ORF">DFQ05_0286</name>
</gene>
<evidence type="ECO:0000313" key="2">
    <source>
        <dbReference type="Proteomes" id="UP000295714"/>
    </source>
</evidence>
<organism evidence="1 2">
    <name type="scientific">Winogradskyella wandonensis</name>
    <dbReference type="NCBI Taxonomy" id="1442586"/>
    <lineage>
        <taxon>Bacteria</taxon>
        <taxon>Pseudomonadati</taxon>
        <taxon>Bacteroidota</taxon>
        <taxon>Flavobacteriia</taxon>
        <taxon>Flavobacteriales</taxon>
        <taxon>Flavobacteriaceae</taxon>
        <taxon>Winogradskyella</taxon>
    </lineage>
</organism>
<dbReference type="AlphaFoldDB" id="A0A4R1KU96"/>
<keyword evidence="2" id="KW-1185">Reference proteome</keyword>
<accession>A0A4R1KU96</accession>
<proteinExistence type="predicted"/>
<comment type="caution">
    <text evidence="1">The sequence shown here is derived from an EMBL/GenBank/DDBJ whole genome shotgun (WGS) entry which is preliminary data.</text>
</comment>
<dbReference type="EMBL" id="SMGI01000001">
    <property type="protein sequence ID" value="TCK68776.1"/>
    <property type="molecule type" value="Genomic_DNA"/>
</dbReference>
<sequence length="265" mass="31404">MKYTELEIQLLKKHIASVAIPIEFIIESKEKIILSYKNDKDISIKLTKVFQYEASGKNSDGSFAVFSNKDFQQFIMGIRNWLNKIRTDNPNIISRNSTIENFSPNFYNVFQDATMISCLNYKESAGMVYRKSLEIIVKDFLLKFLPEFENIIINETVGGLVFFFYDNIENNLVPRKKRKFKRTEHNFDEIQNQLNEILPLINFVNNTFKIGNDFSHYERRLEKYKTEDLENNINQIIQYLESKYSIIETTKKLELIDKSFKDYNL</sequence>
<dbReference type="Proteomes" id="UP000295714">
    <property type="component" value="Unassembled WGS sequence"/>
</dbReference>
<reference evidence="1 2" key="1">
    <citation type="journal article" date="2015" name="Stand. Genomic Sci.">
        <title>Genomic Encyclopedia of Bacterial and Archaeal Type Strains, Phase III: the genomes of soil and plant-associated and newly described type strains.</title>
        <authorList>
            <person name="Whitman W.B."/>
            <person name="Woyke T."/>
            <person name="Klenk H.P."/>
            <person name="Zhou Y."/>
            <person name="Lilburn T.G."/>
            <person name="Beck B.J."/>
            <person name="De Vos P."/>
            <person name="Vandamme P."/>
            <person name="Eisen J.A."/>
            <person name="Garrity G."/>
            <person name="Hugenholtz P."/>
            <person name="Kyrpides N.C."/>
        </authorList>
    </citation>
    <scope>NUCLEOTIDE SEQUENCE [LARGE SCALE GENOMIC DNA]</scope>
    <source>
        <strain evidence="1 2">CECT 8445</strain>
    </source>
</reference>
<dbReference type="RefSeq" id="WP_132702825.1">
    <property type="nucleotide sequence ID" value="NZ_SMGI01000001.1"/>
</dbReference>
<dbReference type="OrthoDB" id="1092260at2"/>
<protein>
    <submittedName>
        <fullName evidence="1">Uncharacterized protein</fullName>
    </submittedName>
</protein>
<name>A0A4R1KU96_9FLAO</name>
<evidence type="ECO:0000313" key="1">
    <source>
        <dbReference type="EMBL" id="TCK68776.1"/>
    </source>
</evidence>